<dbReference type="EMBL" id="JAGRZL010000010">
    <property type="protein sequence ID" value="MBR7627995.1"/>
    <property type="molecule type" value="Genomic_DNA"/>
</dbReference>
<keyword evidence="2" id="KW-1185">Reference proteome</keyword>
<protein>
    <submittedName>
        <fullName evidence="1">Uncharacterized protein</fullName>
    </submittedName>
</protein>
<dbReference type="Proteomes" id="UP000675653">
    <property type="component" value="Unassembled WGS sequence"/>
</dbReference>
<name>A0ABS5GLH6_9GAMM</name>
<evidence type="ECO:0000313" key="2">
    <source>
        <dbReference type="Proteomes" id="UP000675653"/>
    </source>
</evidence>
<reference evidence="1 2" key="1">
    <citation type="submission" date="2021-04" db="EMBL/GenBank/DDBJ databases">
        <title>Draft Genome of Aeromonas popoffii ID682, isolated from a natural water source in Idaho.</title>
        <authorList>
            <person name="Testerman T."/>
            <person name="Graf J."/>
        </authorList>
    </citation>
    <scope>NUCLEOTIDE SEQUENCE [LARGE SCALE GENOMIC DNA]</scope>
    <source>
        <strain evidence="1 2">ID682</strain>
    </source>
</reference>
<gene>
    <name evidence="1" type="ORF">KAT72_02815</name>
</gene>
<organism evidence="1 2">
    <name type="scientific">Aeromonas popoffii</name>
    <dbReference type="NCBI Taxonomy" id="70856"/>
    <lineage>
        <taxon>Bacteria</taxon>
        <taxon>Pseudomonadati</taxon>
        <taxon>Pseudomonadota</taxon>
        <taxon>Gammaproteobacteria</taxon>
        <taxon>Aeromonadales</taxon>
        <taxon>Aeromonadaceae</taxon>
        <taxon>Aeromonas</taxon>
    </lineage>
</organism>
<sequence>MELGVMTLPSFCLFDARPLADAPLPSRGGRLDGLLAEQNIGRVTGRQQESQHGPVDTLERNDCTGHQQHFGQQRELNTLFTQGDAHELASALSLSEMGSLRAGDYLLFHNGAILCNGARPS</sequence>
<evidence type="ECO:0000313" key="1">
    <source>
        <dbReference type="EMBL" id="MBR7627995.1"/>
    </source>
</evidence>
<accession>A0ABS5GLH6</accession>
<proteinExistence type="predicted"/>
<comment type="caution">
    <text evidence="1">The sequence shown here is derived from an EMBL/GenBank/DDBJ whole genome shotgun (WGS) entry which is preliminary data.</text>
</comment>